<gene>
    <name evidence="8" type="primary">cls_2</name>
    <name evidence="8" type="ORF">brsh051_08430</name>
</gene>
<dbReference type="KEGG" id="broo:brsh051_08430"/>
<keyword evidence="9" id="KW-1185">Reference proteome</keyword>
<dbReference type="InterPro" id="IPR001736">
    <property type="entry name" value="PLipase_D/transphosphatidylase"/>
</dbReference>
<sequence>MANLEVRKGKARNSWRRFAAIGGRVALTAVALILQIVVFALLLLRTSEMSPWIGTISDLISIGVVAFILNSRMQVEYKLAWTIPIMLMPLFGGTFYLLFGARTGSRRQMLRYSAAQDLAAIDQKSAAGALTVLPGELNEQLPELEPVATGRHPVVSIDPDAARQIAYLESSGPFRAYRDTETTYYPLGEDAFVAMLEALENAKRWIAMEYFIVSDGKMWRALFEVLSRKAGEGVQIWVMYDDLGSLWHLPDNFAKDLKRAGVRVQSFNKLGPGLTLRYNNRDHRKFTVVDGLVAFTGGINIADEYINAIQRFGHWKDTTIRLRGPGAWGMASLFFTIWDLVSGDRTDLAALHPSEEEIDAQPGGPGVVVNYDDTPFDDLSLGWAAYRGMMSRAKFRVDLTTPYLVPTSEMTAVFVALAQSGVQVRIITPGIPDKSYVYSVTRSNYRQLVEAGVAVYEYTPGFIHAKQMIVDDDTAIIGTINFDFRSFYLHQENAVWMYQTSAIADMSADFEETLAKCRRIDLAMVRSTPWWRRAGWLVLRTFSPLM</sequence>
<dbReference type="GO" id="GO:0030572">
    <property type="term" value="F:phosphatidyltransferase activity"/>
    <property type="evidence" value="ECO:0007669"/>
    <property type="project" value="UniProtKB-ARBA"/>
</dbReference>
<proteinExistence type="predicted"/>
<dbReference type="PROSITE" id="PS50035">
    <property type="entry name" value="PLD"/>
    <property type="match status" value="2"/>
</dbReference>
<comment type="subcellular location">
    <subcellularLocation>
        <location evidence="1">Cell membrane</location>
        <topology evidence="1">Multi-pass membrane protein</topology>
    </subcellularLocation>
</comment>
<dbReference type="CDD" id="cd09160">
    <property type="entry name" value="PLDc_SMU_988_like_2"/>
    <property type="match status" value="1"/>
</dbReference>
<evidence type="ECO:0000313" key="9">
    <source>
        <dbReference type="Proteomes" id="UP001431656"/>
    </source>
</evidence>
<accession>A0AAN0K6A2</accession>
<organism evidence="8 9">
    <name type="scientific">Brooklawnia propionicigenes</name>
    <dbReference type="NCBI Taxonomy" id="3041175"/>
    <lineage>
        <taxon>Bacteria</taxon>
        <taxon>Bacillati</taxon>
        <taxon>Actinomycetota</taxon>
        <taxon>Actinomycetes</taxon>
        <taxon>Propionibacteriales</taxon>
        <taxon>Propionibacteriaceae</taxon>
        <taxon>Brooklawnia</taxon>
    </lineage>
</organism>
<dbReference type="Gene3D" id="3.30.870.10">
    <property type="entry name" value="Endonuclease Chain A"/>
    <property type="match status" value="2"/>
</dbReference>
<dbReference type="CDD" id="cd09154">
    <property type="entry name" value="PLDc_SMU_988_like_1"/>
    <property type="match status" value="1"/>
</dbReference>
<keyword evidence="5 6" id="KW-0472">Membrane</keyword>
<dbReference type="PANTHER" id="PTHR21248">
    <property type="entry name" value="CARDIOLIPIN SYNTHASE"/>
    <property type="match status" value="1"/>
</dbReference>
<feature type="transmembrane region" description="Helical" evidence="6">
    <location>
        <begin position="81"/>
        <end position="99"/>
    </location>
</feature>
<dbReference type="SUPFAM" id="SSF56024">
    <property type="entry name" value="Phospholipase D/nuclease"/>
    <property type="match status" value="2"/>
</dbReference>
<feature type="domain" description="PLD phosphodiesterase" evidence="7">
    <location>
        <begin position="278"/>
        <end position="305"/>
    </location>
</feature>
<dbReference type="SMART" id="SM00155">
    <property type="entry name" value="PLDc"/>
    <property type="match status" value="2"/>
</dbReference>
<evidence type="ECO:0000256" key="5">
    <source>
        <dbReference type="ARBA" id="ARBA00023136"/>
    </source>
</evidence>
<dbReference type="GO" id="GO:0032049">
    <property type="term" value="P:cardiolipin biosynthetic process"/>
    <property type="evidence" value="ECO:0007669"/>
    <property type="project" value="UniProtKB-ARBA"/>
</dbReference>
<dbReference type="InterPro" id="IPR027379">
    <property type="entry name" value="CLS_N"/>
</dbReference>
<dbReference type="InterPro" id="IPR025202">
    <property type="entry name" value="PLD-like_dom"/>
</dbReference>
<reference evidence="8" key="1">
    <citation type="journal article" date="2024" name="Int. J. Syst. Evol. Microbiol.">
        <title>Brooklawnia propionicigenes sp. nov., a facultatively anaerobic, propionate-producing bacterium isolated from a methanogenic reactor treating waste from cattle farms.</title>
        <authorList>
            <person name="Akita Y."/>
            <person name="Ueki A."/>
            <person name="Tonouchi A."/>
            <person name="Sugawara Y."/>
            <person name="Honma S."/>
            <person name="Kaku N."/>
            <person name="Ueki K."/>
        </authorList>
    </citation>
    <scope>NUCLEOTIDE SEQUENCE</scope>
    <source>
        <strain evidence="8">SH051</strain>
    </source>
</reference>
<keyword evidence="4 6" id="KW-1133">Transmembrane helix</keyword>
<evidence type="ECO:0000259" key="7">
    <source>
        <dbReference type="PROSITE" id="PS50035"/>
    </source>
</evidence>
<evidence type="ECO:0000256" key="2">
    <source>
        <dbReference type="ARBA" id="ARBA00022475"/>
    </source>
</evidence>
<dbReference type="EMBL" id="AP028056">
    <property type="protein sequence ID" value="BEH01562.1"/>
    <property type="molecule type" value="Genomic_DNA"/>
</dbReference>
<evidence type="ECO:0000256" key="1">
    <source>
        <dbReference type="ARBA" id="ARBA00004651"/>
    </source>
</evidence>
<dbReference type="Proteomes" id="UP001431656">
    <property type="component" value="Chromosome"/>
</dbReference>
<evidence type="ECO:0000256" key="4">
    <source>
        <dbReference type="ARBA" id="ARBA00022989"/>
    </source>
</evidence>
<evidence type="ECO:0000256" key="6">
    <source>
        <dbReference type="SAM" id="Phobius"/>
    </source>
</evidence>
<dbReference type="GO" id="GO:0005886">
    <property type="term" value="C:plasma membrane"/>
    <property type="evidence" value="ECO:0007669"/>
    <property type="project" value="UniProtKB-SubCell"/>
</dbReference>
<keyword evidence="2" id="KW-1003">Cell membrane</keyword>
<feature type="transmembrane region" description="Helical" evidence="6">
    <location>
        <begin position="21"/>
        <end position="43"/>
    </location>
</feature>
<name>A0AAN0K6A2_9ACTN</name>
<feature type="transmembrane region" description="Helical" evidence="6">
    <location>
        <begin position="49"/>
        <end position="69"/>
    </location>
</feature>
<dbReference type="PANTHER" id="PTHR21248:SF22">
    <property type="entry name" value="PHOSPHOLIPASE D"/>
    <property type="match status" value="1"/>
</dbReference>
<keyword evidence="3 6" id="KW-0812">Transmembrane</keyword>
<evidence type="ECO:0000313" key="8">
    <source>
        <dbReference type="EMBL" id="BEH01562.1"/>
    </source>
</evidence>
<dbReference type="Pfam" id="PF13396">
    <property type="entry name" value="PLDc_N"/>
    <property type="match status" value="1"/>
</dbReference>
<dbReference type="AlphaFoldDB" id="A0AAN0K6A2"/>
<feature type="domain" description="PLD phosphodiesterase" evidence="7">
    <location>
        <begin position="459"/>
        <end position="486"/>
    </location>
</feature>
<protein>
    <submittedName>
        <fullName evidence="8">Cardiolipin synthase</fullName>
    </submittedName>
</protein>
<dbReference type="Pfam" id="PF13091">
    <property type="entry name" value="PLDc_2"/>
    <property type="match status" value="2"/>
</dbReference>
<evidence type="ECO:0000256" key="3">
    <source>
        <dbReference type="ARBA" id="ARBA00022692"/>
    </source>
</evidence>